<keyword evidence="1" id="KW-0969">Cilium</keyword>
<dbReference type="Proteomes" id="UP001364695">
    <property type="component" value="Unassembled WGS sequence"/>
</dbReference>
<evidence type="ECO:0000313" key="2">
    <source>
        <dbReference type="Proteomes" id="UP001364695"/>
    </source>
</evidence>
<accession>A0ACC6NZS9</accession>
<comment type="caution">
    <text evidence="1">The sequence shown here is derived from an EMBL/GenBank/DDBJ whole genome shotgun (WGS) entry which is preliminary data.</text>
</comment>
<proteinExistence type="predicted"/>
<name>A0ACC6NZS9_9BURK</name>
<protein>
    <submittedName>
        <fullName evidence="1">Flagellar protein FliT</fullName>
    </submittedName>
</protein>
<evidence type="ECO:0000313" key="1">
    <source>
        <dbReference type="EMBL" id="MEJ7137474.1"/>
    </source>
</evidence>
<organism evidence="1 2">
    <name type="scientific">Amphibiibacter pelophylacis</name>
    <dbReference type="NCBI Taxonomy" id="1799477"/>
    <lineage>
        <taxon>Bacteria</taxon>
        <taxon>Pseudomonadati</taxon>
        <taxon>Pseudomonadota</taxon>
        <taxon>Betaproteobacteria</taxon>
        <taxon>Burkholderiales</taxon>
        <taxon>Sphaerotilaceae</taxon>
        <taxon>Amphibiibacter</taxon>
    </lineage>
</organism>
<keyword evidence="2" id="KW-1185">Reference proteome</keyword>
<gene>
    <name evidence="1" type="ORF">RV045_03390</name>
</gene>
<dbReference type="EMBL" id="JAWDIE010000004">
    <property type="protein sequence ID" value="MEJ7137474.1"/>
    <property type="molecule type" value="Genomic_DNA"/>
</dbReference>
<keyword evidence="1" id="KW-0966">Cell projection</keyword>
<reference evidence="1" key="1">
    <citation type="submission" date="2023-10" db="EMBL/GenBank/DDBJ databases">
        <title>Amphibacter perezi, gen. nov., sp. nov. a novel taxa of the family Comamonadaceae, class Betaproteobacteria isolated from the skin microbiota of Pelophylax perezi from different populations.</title>
        <authorList>
            <person name="Costa S."/>
            <person name="Proenca D.N."/>
            <person name="Lopes I."/>
            <person name="Morais P.V."/>
        </authorList>
    </citation>
    <scope>NUCLEOTIDE SEQUENCE</scope>
    <source>
        <strain evidence="1">SL12-8</strain>
    </source>
</reference>
<keyword evidence="1" id="KW-0282">Flagellum</keyword>
<sequence>MQAQQSRSGGRTMPRASSSSPLALYEQLEQRSAQMVDAARTQDWQQLEALEHACAVLIAQLERALNGQSLSRTQQQAKGRIMLRILTNDARVRQLAGCAAGAALMWPEEVSRTLH</sequence>